<sequence>MSTATIALGFSSHLAHATISFPEQAEIFAAAGFKNVSGAWRGKCSFGHIPFVRDLNGDGRPDAIIRDGGTACYGSTGVGFHLITKQATGKWTRILNSPGEPLFLKTVGRHGWPEIEIQTPSQCHTVYSWDGKKFAKNRQQFKGKPCVNKGI</sequence>
<name>A0A6G8S8C2_9GAMM</name>
<dbReference type="KEGG" id="alj:G8D99_03980"/>
<dbReference type="SUPFAM" id="SSF69318">
    <property type="entry name" value="Integrin alpha N-terminal domain"/>
    <property type="match status" value="1"/>
</dbReference>
<gene>
    <name evidence="1" type="ORF">G8D99_03980</name>
</gene>
<protein>
    <recommendedName>
        <fullName evidence="3">VCBS repeat-containing protein</fullName>
    </recommendedName>
</protein>
<evidence type="ECO:0008006" key="3">
    <source>
        <dbReference type="Google" id="ProtNLM"/>
    </source>
</evidence>
<dbReference type="InterPro" id="IPR028994">
    <property type="entry name" value="Integrin_alpha_N"/>
</dbReference>
<evidence type="ECO:0000313" key="1">
    <source>
        <dbReference type="EMBL" id="QIO10321.1"/>
    </source>
</evidence>
<dbReference type="EMBL" id="CP049916">
    <property type="protein sequence ID" value="QIO10321.1"/>
    <property type="molecule type" value="Genomic_DNA"/>
</dbReference>
<dbReference type="Proteomes" id="UP000501939">
    <property type="component" value="Chromosome"/>
</dbReference>
<evidence type="ECO:0000313" key="2">
    <source>
        <dbReference type="Proteomes" id="UP000501939"/>
    </source>
</evidence>
<keyword evidence="2" id="KW-1185">Reference proteome</keyword>
<reference evidence="1 2" key="1">
    <citation type="submission" date="2020-03" db="EMBL/GenBank/DDBJ databases">
        <authorList>
            <person name="Zhu W."/>
        </authorList>
    </citation>
    <scope>NUCLEOTIDE SEQUENCE [LARGE SCALE GENOMIC DNA]</scope>
    <source>
        <strain evidence="1 2">185</strain>
    </source>
</reference>
<dbReference type="AlphaFoldDB" id="A0A6G8S8C2"/>
<proteinExistence type="predicted"/>
<accession>A0A6G8S8C2</accession>
<organism evidence="1 2">
    <name type="scientific">Acinetobacter lanii</name>
    <dbReference type="NCBI Taxonomy" id="2715163"/>
    <lineage>
        <taxon>Bacteria</taxon>
        <taxon>Pseudomonadati</taxon>
        <taxon>Pseudomonadota</taxon>
        <taxon>Gammaproteobacteria</taxon>
        <taxon>Moraxellales</taxon>
        <taxon>Moraxellaceae</taxon>
        <taxon>Acinetobacter</taxon>
    </lineage>
</organism>